<evidence type="ECO:0000313" key="3">
    <source>
        <dbReference type="Proteomes" id="UP000078397"/>
    </source>
</evidence>
<dbReference type="GeneID" id="33936461"/>
<accession>A0A219ARE7</accession>
<name>A0A219ARE7_METCM</name>
<feature type="compositionally biased region" description="Polar residues" evidence="1">
    <location>
        <begin position="84"/>
        <end position="95"/>
    </location>
</feature>
<dbReference type="Proteomes" id="UP000078397">
    <property type="component" value="Unassembled WGS sequence"/>
</dbReference>
<dbReference type="EMBL" id="LSBJ02000002">
    <property type="protein sequence ID" value="OWT43333.1"/>
    <property type="molecule type" value="Genomic_DNA"/>
</dbReference>
<dbReference type="RefSeq" id="XP_022285766.1">
    <property type="nucleotide sequence ID" value="XM_022429207.1"/>
</dbReference>
<feature type="region of interest" description="Disordered" evidence="1">
    <location>
        <begin position="71"/>
        <end position="115"/>
    </location>
</feature>
<sequence length="141" mass="16215">MVTHLQEGQPISIHAPRIRSVFSRLILPKLQWPSCCTWTEDRAPSPNEPCRRLSRGRTSVLLAAWWGGQVGKQSTRGDPMWRKNNGTTPQTSSSPLWPRRQPESSRYPIRKQTRRYSAARAKSSVKIVEDMRSVKPSWHLI</sequence>
<evidence type="ECO:0000256" key="1">
    <source>
        <dbReference type="SAM" id="MobiDB-lite"/>
    </source>
</evidence>
<reference evidence="2 3" key="1">
    <citation type="journal article" date="2016" name="PLoS Pathog.">
        <title>Biosynthesis of antibiotic leucinostatins in bio-control fungus Purpureocillium lilacinum and their inhibition on phytophthora revealed by genome mining.</title>
        <authorList>
            <person name="Wang G."/>
            <person name="Liu Z."/>
            <person name="Lin R."/>
            <person name="Li E."/>
            <person name="Mao Z."/>
            <person name="Ling J."/>
            <person name="Yang Y."/>
            <person name="Yin W.B."/>
            <person name="Xie B."/>
        </authorList>
    </citation>
    <scope>NUCLEOTIDE SEQUENCE [LARGE SCALE GENOMIC DNA]</scope>
    <source>
        <strain evidence="2">170</strain>
    </source>
</reference>
<proteinExistence type="predicted"/>
<keyword evidence="3" id="KW-1185">Reference proteome</keyword>
<comment type="caution">
    <text evidence="2">The sequence shown here is derived from an EMBL/GenBank/DDBJ whole genome shotgun (WGS) entry which is preliminary data.</text>
</comment>
<organism evidence="2 3">
    <name type="scientific">Pochonia chlamydosporia 170</name>
    <dbReference type="NCBI Taxonomy" id="1380566"/>
    <lineage>
        <taxon>Eukaryota</taxon>
        <taxon>Fungi</taxon>
        <taxon>Dikarya</taxon>
        <taxon>Ascomycota</taxon>
        <taxon>Pezizomycotina</taxon>
        <taxon>Sordariomycetes</taxon>
        <taxon>Hypocreomycetidae</taxon>
        <taxon>Hypocreales</taxon>
        <taxon>Clavicipitaceae</taxon>
        <taxon>Pochonia</taxon>
    </lineage>
</organism>
<dbReference type="KEGG" id="pchm:VFPPC_17504"/>
<evidence type="ECO:0000313" key="2">
    <source>
        <dbReference type="EMBL" id="OWT43333.1"/>
    </source>
</evidence>
<protein>
    <submittedName>
        <fullName evidence="2">Uncharacterized protein</fullName>
    </submittedName>
</protein>
<dbReference type="AlphaFoldDB" id="A0A219ARE7"/>
<gene>
    <name evidence="2" type="ORF">VFPPC_17504</name>
</gene>